<proteinExistence type="predicted"/>
<feature type="domain" description="GH18" evidence="1">
    <location>
        <begin position="39"/>
        <end position="403"/>
    </location>
</feature>
<dbReference type="SUPFAM" id="SSF51445">
    <property type="entry name" value="(Trans)glycosidases"/>
    <property type="match status" value="1"/>
</dbReference>
<protein>
    <submittedName>
        <fullName evidence="3">Unannotated protein</fullName>
    </submittedName>
</protein>
<sequence length="600" mass="65245">MINRKKPRKKFLVVSTLLIFTFSLFSNTQPAIADPLPRKILSGWIPYWNMKEAIPAIVANGDLIKEVMPFWYSLKSPSKIADDYTSANPSVPMAIPLATMRDSGFTIIPTITDETLNADGTKPLALAKMLADPATRAQIVKLISDLAFSKNINGIDNFDGIDLDFETFAFVDPSSSWPSTRVNWVSFIQELSNTLHAKGKLLSLTTPYLLDPATGKKGYYVYDWASTGPMIDRLRIMTYDYSTTNPGPIGPIDWVERTVSYAVSVVPASKVYVGVAGYGKDWITKVEGTCPSQYASAIKTNAKAAAVIMKDMPGLATKNGATPTYSEVNAEVTFTYQKAYTVKSDAGVVTTCTATHTVWYQDARSYSVRAQLVAKYHLAGLAAWTLGWEDLAASEAVRTVGRAIAPDQVVSTLTFDTNEIAYGIPVNLKGVFQLQDKQPISGLPVHLEIRTVGEASWREILQTATGPDGTVIAPLTLGNSTFVRLRSDASWERLGSQSSELQVFVKGKLSVNAPTSSPVGSQILIHGTVQPKRTGVEISLERFVSGAWKPSGAKTQTDISGGYSLSVTETTRTPARYRVIMGNDEKIAGQVGAVFTIVIY</sequence>
<evidence type="ECO:0000313" key="2">
    <source>
        <dbReference type="EMBL" id="CAB4583748.1"/>
    </source>
</evidence>
<dbReference type="EMBL" id="CAEZUA010000012">
    <property type="protein sequence ID" value="CAB4583748.1"/>
    <property type="molecule type" value="Genomic_DNA"/>
</dbReference>
<dbReference type="Gene3D" id="3.10.50.10">
    <property type="match status" value="1"/>
</dbReference>
<name>A0A6J6M572_9ZZZZ</name>
<dbReference type="InterPro" id="IPR029070">
    <property type="entry name" value="Chitinase_insertion_sf"/>
</dbReference>
<dbReference type="InterPro" id="IPR011583">
    <property type="entry name" value="Chitinase_II/V-like_cat"/>
</dbReference>
<dbReference type="PANTHER" id="PTHR46066">
    <property type="entry name" value="CHITINASE DOMAIN-CONTAINING PROTEIN 1 FAMILY MEMBER"/>
    <property type="match status" value="1"/>
</dbReference>
<organism evidence="3">
    <name type="scientific">freshwater metagenome</name>
    <dbReference type="NCBI Taxonomy" id="449393"/>
    <lineage>
        <taxon>unclassified sequences</taxon>
        <taxon>metagenomes</taxon>
        <taxon>ecological metagenomes</taxon>
    </lineage>
</organism>
<dbReference type="PANTHER" id="PTHR46066:SF2">
    <property type="entry name" value="CHITINASE DOMAIN-CONTAINING PROTEIN 1"/>
    <property type="match status" value="1"/>
</dbReference>
<dbReference type="EMBL" id="CAEZWS010000052">
    <property type="protein sequence ID" value="CAB4669330.1"/>
    <property type="molecule type" value="Genomic_DNA"/>
</dbReference>
<dbReference type="InterPro" id="IPR001223">
    <property type="entry name" value="Glyco_hydro18_cat"/>
</dbReference>
<dbReference type="Gene3D" id="3.20.20.80">
    <property type="entry name" value="Glycosidases"/>
    <property type="match status" value="1"/>
</dbReference>
<accession>A0A6J6M572</accession>
<dbReference type="AlphaFoldDB" id="A0A6J6M572"/>
<dbReference type="InterPro" id="IPR017853">
    <property type="entry name" value="GH"/>
</dbReference>
<evidence type="ECO:0000313" key="3">
    <source>
        <dbReference type="EMBL" id="CAB4669330.1"/>
    </source>
</evidence>
<dbReference type="PROSITE" id="PS51910">
    <property type="entry name" value="GH18_2"/>
    <property type="match status" value="1"/>
</dbReference>
<dbReference type="GO" id="GO:0005975">
    <property type="term" value="P:carbohydrate metabolic process"/>
    <property type="evidence" value="ECO:0007669"/>
    <property type="project" value="InterPro"/>
</dbReference>
<dbReference type="SMART" id="SM00636">
    <property type="entry name" value="Glyco_18"/>
    <property type="match status" value="1"/>
</dbReference>
<dbReference type="Pfam" id="PF00704">
    <property type="entry name" value="Glyco_hydro_18"/>
    <property type="match status" value="1"/>
</dbReference>
<dbReference type="GO" id="GO:0008061">
    <property type="term" value="F:chitin binding"/>
    <property type="evidence" value="ECO:0007669"/>
    <property type="project" value="InterPro"/>
</dbReference>
<gene>
    <name evidence="2" type="ORF">UFOPK1773_00331</name>
    <name evidence="3" type="ORF">UFOPK2288_00947</name>
</gene>
<reference evidence="3" key="1">
    <citation type="submission" date="2020-05" db="EMBL/GenBank/DDBJ databases">
        <authorList>
            <person name="Chiriac C."/>
            <person name="Salcher M."/>
            <person name="Ghai R."/>
            <person name="Kavagutti S V."/>
        </authorList>
    </citation>
    <scope>NUCLEOTIDE SEQUENCE</scope>
</reference>
<evidence type="ECO:0000259" key="1">
    <source>
        <dbReference type="PROSITE" id="PS51910"/>
    </source>
</evidence>